<keyword evidence="2" id="KW-1185">Reference proteome</keyword>
<accession>A0ACD1G0B7</accession>
<gene>
    <name evidence="1" type="ORF">BO95DRAFT_466709</name>
</gene>
<reference evidence="1" key="1">
    <citation type="submission" date="2018-02" db="EMBL/GenBank/DDBJ databases">
        <title>The genomes of Aspergillus section Nigri reveals drivers in fungal speciation.</title>
        <authorList>
            <consortium name="DOE Joint Genome Institute"/>
            <person name="Vesth T.C."/>
            <person name="Nybo J."/>
            <person name="Theobald S."/>
            <person name="Brandl J."/>
            <person name="Frisvad J.C."/>
            <person name="Nielsen K.F."/>
            <person name="Lyhne E.K."/>
            <person name="Kogle M.E."/>
            <person name="Kuo A."/>
            <person name="Riley R."/>
            <person name="Clum A."/>
            <person name="Nolan M."/>
            <person name="Lipzen A."/>
            <person name="Salamov A."/>
            <person name="Henrissat B."/>
            <person name="Wiebenga A."/>
            <person name="De vries R.P."/>
            <person name="Grigoriev I.V."/>
            <person name="Mortensen U.H."/>
            <person name="Andersen M.R."/>
            <person name="Baker S.E."/>
        </authorList>
    </citation>
    <scope>NUCLEOTIDE SEQUENCE</scope>
    <source>
        <strain evidence="1">CBS 621.78</strain>
    </source>
</reference>
<sequence length="79" mass="8203">MPSAAFNPDTGIPSLSGKVILITGGTAGLGAETARQLASGAYYLAIYSSTHPRSRTIARETHSHLHSFGSSRSLARSTS</sequence>
<organism evidence="1 2">
    <name type="scientific">Aspergillus brunneoviolaceus CBS 621.78</name>
    <dbReference type="NCBI Taxonomy" id="1450534"/>
    <lineage>
        <taxon>Eukaryota</taxon>
        <taxon>Fungi</taxon>
        <taxon>Dikarya</taxon>
        <taxon>Ascomycota</taxon>
        <taxon>Pezizomycotina</taxon>
        <taxon>Eurotiomycetes</taxon>
        <taxon>Eurotiomycetidae</taxon>
        <taxon>Eurotiales</taxon>
        <taxon>Aspergillaceae</taxon>
        <taxon>Aspergillus</taxon>
        <taxon>Aspergillus subgen. Circumdati</taxon>
    </lineage>
</organism>
<evidence type="ECO:0000313" key="2">
    <source>
        <dbReference type="Proteomes" id="UP000249057"/>
    </source>
</evidence>
<protein>
    <submittedName>
        <fullName evidence="1">Uncharacterized protein</fullName>
    </submittedName>
</protein>
<name>A0ACD1G0B7_9EURO</name>
<evidence type="ECO:0000313" key="1">
    <source>
        <dbReference type="EMBL" id="RAH42601.1"/>
    </source>
</evidence>
<dbReference type="EMBL" id="KZ825372">
    <property type="protein sequence ID" value="RAH42601.1"/>
    <property type="molecule type" value="Genomic_DNA"/>
</dbReference>
<dbReference type="Proteomes" id="UP000249057">
    <property type="component" value="Unassembled WGS sequence"/>
</dbReference>
<proteinExistence type="predicted"/>